<dbReference type="Proteomes" id="UP000239504">
    <property type="component" value="Unassembled WGS sequence"/>
</dbReference>
<sequence>MAAQFFQVLLGFIIEGGGLTDEVFFERFCWGGESVETAYCGVGKIPESVSIRNKSHDCDYKLSLRPFIVNLRAKREPAQANFKFVFTACRKIVDIRFMEKVVPVRPDFLHDAIHGAIQDDGCTSMDFSSHSATPVTDRKLNGRPITPICASHTNFTLQQNKRSPRHLFRYECSGFRGARLSSGNAIQTNGSDHQDETEKGAKDRRECERLTPPWPFFIYAAGFIIAAYGSGSLLDSRKRVLRYAAVGLICVGAIMTFGSLYIIIDRYF</sequence>
<evidence type="ECO:0000313" key="3">
    <source>
        <dbReference type="EMBL" id="PQA89660.1"/>
    </source>
</evidence>
<feature type="compositionally biased region" description="Basic and acidic residues" evidence="1">
    <location>
        <begin position="192"/>
        <end position="205"/>
    </location>
</feature>
<dbReference type="AlphaFoldDB" id="A0A2S7KAX4"/>
<dbReference type="EMBL" id="PJCH01000001">
    <property type="protein sequence ID" value="PQA89660.1"/>
    <property type="molecule type" value="Genomic_DNA"/>
</dbReference>
<reference evidence="3 4" key="1">
    <citation type="submission" date="2017-12" db="EMBL/GenBank/DDBJ databases">
        <authorList>
            <person name="Hurst M.R.H."/>
        </authorList>
    </citation>
    <scope>NUCLEOTIDE SEQUENCE [LARGE SCALE GENOMIC DNA]</scope>
    <source>
        <strain evidence="3 4">SY-3-19</strain>
    </source>
</reference>
<name>A0A2S7KAX4_9PROT</name>
<accession>A0A2S7KAX4</accession>
<evidence type="ECO:0000313" key="4">
    <source>
        <dbReference type="Proteomes" id="UP000239504"/>
    </source>
</evidence>
<keyword evidence="2" id="KW-0812">Transmembrane</keyword>
<comment type="caution">
    <text evidence="3">The sequence shown here is derived from an EMBL/GenBank/DDBJ whole genome shotgun (WGS) entry which is preliminary data.</text>
</comment>
<feature type="transmembrane region" description="Helical" evidence="2">
    <location>
        <begin position="241"/>
        <end position="264"/>
    </location>
</feature>
<evidence type="ECO:0000256" key="2">
    <source>
        <dbReference type="SAM" id="Phobius"/>
    </source>
</evidence>
<keyword evidence="2" id="KW-1133">Transmembrane helix</keyword>
<organism evidence="3 4">
    <name type="scientific">Hyphococcus luteus</name>
    <dbReference type="NCBI Taxonomy" id="2058213"/>
    <lineage>
        <taxon>Bacteria</taxon>
        <taxon>Pseudomonadati</taxon>
        <taxon>Pseudomonadota</taxon>
        <taxon>Alphaproteobacteria</taxon>
        <taxon>Parvularculales</taxon>
        <taxon>Parvularculaceae</taxon>
        <taxon>Hyphococcus</taxon>
    </lineage>
</organism>
<feature type="transmembrane region" description="Helical" evidence="2">
    <location>
        <begin position="214"/>
        <end position="234"/>
    </location>
</feature>
<keyword evidence="2" id="KW-0472">Membrane</keyword>
<proteinExistence type="predicted"/>
<keyword evidence="4" id="KW-1185">Reference proteome</keyword>
<feature type="region of interest" description="Disordered" evidence="1">
    <location>
        <begin position="183"/>
        <end position="205"/>
    </location>
</feature>
<gene>
    <name evidence="3" type="ORF">CW354_02015</name>
</gene>
<evidence type="ECO:0000256" key="1">
    <source>
        <dbReference type="SAM" id="MobiDB-lite"/>
    </source>
</evidence>
<protein>
    <submittedName>
        <fullName evidence="3">Uncharacterized protein</fullName>
    </submittedName>
</protein>